<keyword evidence="1" id="KW-0680">Restriction system</keyword>
<proteinExistence type="predicted"/>
<keyword evidence="2" id="KW-0238">DNA-binding</keyword>
<accession>A0A518K7G3</accession>
<dbReference type="PANTHER" id="PTHR30408">
    <property type="entry name" value="TYPE-1 RESTRICTION ENZYME ECOKI SPECIFICITY PROTEIN"/>
    <property type="match status" value="1"/>
</dbReference>
<dbReference type="RefSeq" id="WP_145111229.1">
    <property type="nucleotide sequence ID" value="NZ_CP036349.1"/>
</dbReference>
<dbReference type="Proteomes" id="UP000316426">
    <property type="component" value="Chromosome"/>
</dbReference>
<dbReference type="PANTHER" id="PTHR30408:SF12">
    <property type="entry name" value="TYPE I RESTRICTION ENZYME MJAVIII SPECIFICITY SUBUNIT"/>
    <property type="match status" value="1"/>
</dbReference>
<gene>
    <name evidence="3" type="ORF">Spa11_19240</name>
</gene>
<evidence type="ECO:0000256" key="1">
    <source>
        <dbReference type="ARBA" id="ARBA00022747"/>
    </source>
</evidence>
<dbReference type="Gene3D" id="3.90.220.20">
    <property type="entry name" value="DNA methylase specificity domains"/>
    <property type="match status" value="1"/>
</dbReference>
<evidence type="ECO:0000313" key="4">
    <source>
        <dbReference type="Proteomes" id="UP000316426"/>
    </source>
</evidence>
<dbReference type="AlphaFoldDB" id="A0A518K7G3"/>
<organism evidence="3 4">
    <name type="scientific">Botrimarina mediterranea</name>
    <dbReference type="NCBI Taxonomy" id="2528022"/>
    <lineage>
        <taxon>Bacteria</taxon>
        <taxon>Pseudomonadati</taxon>
        <taxon>Planctomycetota</taxon>
        <taxon>Planctomycetia</taxon>
        <taxon>Pirellulales</taxon>
        <taxon>Lacipirellulaceae</taxon>
        <taxon>Botrimarina</taxon>
    </lineage>
</organism>
<dbReference type="EMBL" id="CP036349">
    <property type="protein sequence ID" value="QDV73725.1"/>
    <property type="molecule type" value="Genomic_DNA"/>
</dbReference>
<dbReference type="InterPro" id="IPR044946">
    <property type="entry name" value="Restrct_endonuc_typeI_TRD_sf"/>
</dbReference>
<evidence type="ECO:0000313" key="3">
    <source>
        <dbReference type="EMBL" id="QDV73725.1"/>
    </source>
</evidence>
<sequence length="199" mass="20607">MPRAVLALIVSRRQLAEIAKIFSGMPVKSDLLVVIGRGIPVLTVGSIEGGGVEASLSLPAELSVQATPRYQVLAGDLLLSARSTSLKVAIVPPELDGAVIASTLLGVRSRPRLAPAVLAAYLLSSEGQAALEATCQSGSVQMNLTASALAKLEVPVPSPAEQEELVELLAASDAAYHTALAVAESRRQVVAQLVSNKLR</sequence>
<dbReference type="KEGG" id="bmei:Spa11_19240"/>
<reference evidence="3 4" key="1">
    <citation type="submission" date="2019-02" db="EMBL/GenBank/DDBJ databases">
        <title>Deep-cultivation of Planctomycetes and their phenomic and genomic characterization uncovers novel biology.</title>
        <authorList>
            <person name="Wiegand S."/>
            <person name="Jogler M."/>
            <person name="Boedeker C."/>
            <person name="Pinto D."/>
            <person name="Vollmers J."/>
            <person name="Rivas-Marin E."/>
            <person name="Kohn T."/>
            <person name="Peeters S.H."/>
            <person name="Heuer A."/>
            <person name="Rast P."/>
            <person name="Oberbeckmann S."/>
            <person name="Bunk B."/>
            <person name="Jeske O."/>
            <person name="Meyerdierks A."/>
            <person name="Storesund J.E."/>
            <person name="Kallscheuer N."/>
            <person name="Luecker S."/>
            <person name="Lage O.M."/>
            <person name="Pohl T."/>
            <person name="Merkel B.J."/>
            <person name="Hornburger P."/>
            <person name="Mueller R.-W."/>
            <person name="Bruemmer F."/>
            <person name="Labrenz M."/>
            <person name="Spormann A.M."/>
            <person name="Op den Camp H."/>
            <person name="Overmann J."/>
            <person name="Amann R."/>
            <person name="Jetten M.S.M."/>
            <person name="Mascher T."/>
            <person name="Medema M.H."/>
            <person name="Devos D.P."/>
            <person name="Kaster A.-K."/>
            <person name="Ovreas L."/>
            <person name="Rohde M."/>
            <person name="Galperin M.Y."/>
            <person name="Jogler C."/>
        </authorList>
    </citation>
    <scope>NUCLEOTIDE SEQUENCE [LARGE SCALE GENOMIC DNA]</scope>
    <source>
        <strain evidence="3 4">Spa11</strain>
    </source>
</reference>
<dbReference type="InterPro" id="IPR052021">
    <property type="entry name" value="Type-I_RS_S_subunit"/>
</dbReference>
<keyword evidence="4" id="KW-1185">Reference proteome</keyword>
<dbReference type="GO" id="GO:0003677">
    <property type="term" value="F:DNA binding"/>
    <property type="evidence" value="ECO:0007669"/>
    <property type="project" value="UniProtKB-KW"/>
</dbReference>
<dbReference type="SUPFAM" id="SSF116734">
    <property type="entry name" value="DNA methylase specificity domain"/>
    <property type="match status" value="1"/>
</dbReference>
<evidence type="ECO:0000256" key="2">
    <source>
        <dbReference type="ARBA" id="ARBA00023125"/>
    </source>
</evidence>
<dbReference type="GO" id="GO:0009307">
    <property type="term" value="P:DNA restriction-modification system"/>
    <property type="evidence" value="ECO:0007669"/>
    <property type="project" value="UniProtKB-KW"/>
</dbReference>
<name>A0A518K7G3_9BACT</name>
<protein>
    <submittedName>
        <fullName evidence="3">EcoKI restriction-modification system protein HsdS</fullName>
    </submittedName>
</protein>